<dbReference type="AlphaFoldDB" id="A0AAD6NGG5"/>
<dbReference type="PROSITE" id="PS51910">
    <property type="entry name" value="GH18_2"/>
    <property type="match status" value="1"/>
</dbReference>
<sequence>MHFIWFTREPDLIVELSLEGDQKTETYIFLVATVPLRLASPVWDCMLKPKNGFKPLPDTIINGMPMRVLKLYDDDISALGWIFNIIHFQTDQVPRELSYDNLLAVTVLCDKYNLQNAVMPWAEGWVKCLLPVGDTTRNYQDANYQFKEGIEDWLFIGNTFFKVDGFVQFCPKILSVLVEEIVGEMDNMDTAIREPKGTDGDTIKVSFDLIPDALFRNIKSSRKRIFDDALPKLKLVLDAIHQFREAIGIVSSDTSTKACQNAIGCYEVSLAIYGRNFKPQDLKASQFTHILFAFVNINPNTGEIVLADPWADTDIHWDQPWDDPGTNLYGILYQLFKLKQSNRKLKTLLSVGGWTYSQNGNFPNGVNTPQKRDTFARTAVEMVKNFGLDGIDLDWEYPVDSTQAANFVDLLRLCRQYLNQLNPKFELSVAAPCGPDNISKLDIPGMDQYLDFWNLMAYDFAGSWSSVSGHGANIYPSKGNPASTPFNFEASLKMYSAVNPKKLVLGMPLYGRGFANTDGPGKPFSGVGQGHWEAGVWDYKDLPLAGSQVHEDERIMASWCYDPASRMMVSYDTPNIAKIKAIYIKYKGLGGAMWWETSGDKLGAESLIQGVIDSLGGSDKLDTSLNTLSYPQSKYDNVRNFK</sequence>
<dbReference type="InterPro" id="IPR017853">
    <property type="entry name" value="GH"/>
</dbReference>
<dbReference type="PANTHER" id="PTHR11177:SF317">
    <property type="entry name" value="CHITINASE 12-RELATED"/>
    <property type="match status" value="1"/>
</dbReference>
<keyword evidence="9 11" id="KW-0326">Glycosidase</keyword>
<feature type="domain" description="GH18" evidence="12">
    <location>
        <begin position="261"/>
        <end position="618"/>
    </location>
</feature>
<dbReference type="SMART" id="SM00636">
    <property type="entry name" value="Glyco_18"/>
    <property type="match status" value="1"/>
</dbReference>
<dbReference type="FunFam" id="3.10.50.10:FF:000005">
    <property type="entry name" value="Endochitinase B1"/>
    <property type="match status" value="1"/>
</dbReference>
<dbReference type="GO" id="GO:0000272">
    <property type="term" value="P:polysaccharide catabolic process"/>
    <property type="evidence" value="ECO:0007669"/>
    <property type="project" value="UniProtKB-KW"/>
</dbReference>
<evidence type="ECO:0000313" key="13">
    <source>
        <dbReference type="EMBL" id="KAJ6257395.1"/>
    </source>
</evidence>
<evidence type="ECO:0000256" key="9">
    <source>
        <dbReference type="ARBA" id="ARBA00023295"/>
    </source>
</evidence>
<dbReference type="EC" id="3.2.1.14" evidence="4"/>
<dbReference type="GO" id="GO:0005576">
    <property type="term" value="C:extracellular region"/>
    <property type="evidence" value="ECO:0007669"/>
    <property type="project" value="UniProtKB-SubCell"/>
</dbReference>
<evidence type="ECO:0000259" key="12">
    <source>
        <dbReference type="PROSITE" id="PS51910"/>
    </source>
</evidence>
<keyword evidence="6 11" id="KW-0378">Hydrolase</keyword>
<dbReference type="GO" id="GO:0008843">
    <property type="term" value="F:endochitinase activity"/>
    <property type="evidence" value="ECO:0007669"/>
    <property type="project" value="UniProtKB-EC"/>
</dbReference>
<evidence type="ECO:0000256" key="6">
    <source>
        <dbReference type="ARBA" id="ARBA00022801"/>
    </source>
</evidence>
<dbReference type="GO" id="GO:0008061">
    <property type="term" value="F:chitin binding"/>
    <property type="evidence" value="ECO:0007669"/>
    <property type="project" value="InterPro"/>
</dbReference>
<dbReference type="CDD" id="cd06548">
    <property type="entry name" value="GH18_chitinase"/>
    <property type="match status" value="1"/>
</dbReference>
<dbReference type="InterPro" id="IPR050314">
    <property type="entry name" value="Glycosyl_Hydrlase_18"/>
</dbReference>
<dbReference type="SUPFAM" id="SSF51445">
    <property type="entry name" value="(Trans)glycosidases"/>
    <property type="match status" value="1"/>
</dbReference>
<gene>
    <name evidence="13" type="ORF">Dda_8284</name>
</gene>
<dbReference type="InterPro" id="IPR029070">
    <property type="entry name" value="Chitinase_insertion_sf"/>
</dbReference>
<proteinExistence type="inferred from homology"/>
<organism evidence="13 14">
    <name type="scientific">Drechslerella dactyloides</name>
    <name type="common">Nematode-trapping fungus</name>
    <name type="synonym">Arthrobotrys dactyloides</name>
    <dbReference type="NCBI Taxonomy" id="74499"/>
    <lineage>
        <taxon>Eukaryota</taxon>
        <taxon>Fungi</taxon>
        <taxon>Dikarya</taxon>
        <taxon>Ascomycota</taxon>
        <taxon>Pezizomycotina</taxon>
        <taxon>Orbiliomycetes</taxon>
        <taxon>Orbiliales</taxon>
        <taxon>Orbiliaceae</taxon>
        <taxon>Drechslerella</taxon>
    </lineage>
</organism>
<dbReference type="Gene3D" id="3.20.20.80">
    <property type="entry name" value="Glycosidases"/>
    <property type="match status" value="1"/>
</dbReference>
<keyword evidence="8" id="KW-0119">Carbohydrate metabolism</keyword>
<dbReference type="Gene3D" id="3.10.50.10">
    <property type="match status" value="1"/>
</dbReference>
<evidence type="ECO:0000256" key="8">
    <source>
        <dbReference type="ARBA" id="ARBA00023277"/>
    </source>
</evidence>
<dbReference type="PROSITE" id="PS01095">
    <property type="entry name" value="GH18_1"/>
    <property type="match status" value="1"/>
</dbReference>
<comment type="catalytic activity">
    <reaction evidence="1">
        <text>Random endo-hydrolysis of N-acetyl-beta-D-glucosaminide (1-&gt;4)-beta-linkages in chitin and chitodextrins.</text>
        <dbReference type="EC" id="3.2.1.14"/>
    </reaction>
</comment>
<dbReference type="GO" id="GO:0006032">
    <property type="term" value="P:chitin catabolic process"/>
    <property type="evidence" value="ECO:0007669"/>
    <property type="project" value="UniProtKB-KW"/>
</dbReference>
<name>A0AAD6NGG5_DREDA</name>
<evidence type="ECO:0000256" key="3">
    <source>
        <dbReference type="ARBA" id="ARBA00008682"/>
    </source>
</evidence>
<keyword evidence="14" id="KW-1185">Reference proteome</keyword>
<evidence type="ECO:0000256" key="1">
    <source>
        <dbReference type="ARBA" id="ARBA00000822"/>
    </source>
</evidence>
<dbReference type="InterPro" id="IPR011583">
    <property type="entry name" value="Chitinase_II/V-like_cat"/>
</dbReference>
<evidence type="ECO:0000313" key="14">
    <source>
        <dbReference type="Proteomes" id="UP001221413"/>
    </source>
</evidence>
<dbReference type="EMBL" id="JAQGDS010000011">
    <property type="protein sequence ID" value="KAJ6257395.1"/>
    <property type="molecule type" value="Genomic_DNA"/>
</dbReference>
<dbReference type="InterPro" id="IPR001579">
    <property type="entry name" value="Glyco_hydro_18_chit_AS"/>
</dbReference>
<dbReference type="Pfam" id="PF00704">
    <property type="entry name" value="Glyco_hydro_18"/>
    <property type="match status" value="1"/>
</dbReference>
<reference evidence="13" key="1">
    <citation type="submission" date="2023-01" db="EMBL/GenBank/DDBJ databases">
        <title>The chitinases involved in constricting ring structure development in the nematode-trapping fungus Drechslerella dactyloides.</title>
        <authorList>
            <person name="Wang R."/>
            <person name="Zhang L."/>
            <person name="Tang P."/>
            <person name="Li S."/>
            <person name="Liang L."/>
        </authorList>
    </citation>
    <scope>NUCLEOTIDE SEQUENCE</scope>
    <source>
        <strain evidence="13">YMF1.00031</strain>
    </source>
</reference>
<comment type="similarity">
    <text evidence="3">Belongs to the glycosyl hydrolase 18 family. Chitinase class V subfamily.</text>
</comment>
<dbReference type="SUPFAM" id="SSF54556">
    <property type="entry name" value="Chitinase insertion domain"/>
    <property type="match status" value="1"/>
</dbReference>
<dbReference type="InterPro" id="IPR001223">
    <property type="entry name" value="Glyco_hydro18_cat"/>
</dbReference>
<keyword evidence="7" id="KW-0146">Chitin degradation</keyword>
<evidence type="ECO:0000256" key="7">
    <source>
        <dbReference type="ARBA" id="ARBA00023024"/>
    </source>
</evidence>
<dbReference type="PANTHER" id="PTHR11177">
    <property type="entry name" value="CHITINASE"/>
    <property type="match status" value="1"/>
</dbReference>
<evidence type="ECO:0000256" key="4">
    <source>
        <dbReference type="ARBA" id="ARBA00012729"/>
    </source>
</evidence>
<evidence type="ECO:0000256" key="5">
    <source>
        <dbReference type="ARBA" id="ARBA00022525"/>
    </source>
</evidence>
<comment type="caution">
    <text evidence="13">The sequence shown here is derived from an EMBL/GenBank/DDBJ whole genome shotgun (WGS) entry which is preliminary data.</text>
</comment>
<evidence type="ECO:0000256" key="2">
    <source>
        <dbReference type="ARBA" id="ARBA00004613"/>
    </source>
</evidence>
<comment type="subcellular location">
    <subcellularLocation>
        <location evidence="2">Secreted</location>
    </subcellularLocation>
</comment>
<evidence type="ECO:0000256" key="10">
    <source>
        <dbReference type="ARBA" id="ARBA00023326"/>
    </source>
</evidence>
<dbReference type="Proteomes" id="UP001221413">
    <property type="component" value="Unassembled WGS sequence"/>
</dbReference>
<keyword evidence="10" id="KW-0624">Polysaccharide degradation</keyword>
<protein>
    <recommendedName>
        <fullName evidence="4">chitinase</fullName>
        <ecNumber evidence="4">3.2.1.14</ecNumber>
    </recommendedName>
</protein>
<dbReference type="FunFam" id="3.20.20.80:FF:000075">
    <property type="entry name" value="Sporulation-specific chitinase"/>
    <property type="match status" value="1"/>
</dbReference>
<accession>A0AAD6NGG5</accession>
<keyword evidence="5" id="KW-0964">Secreted</keyword>
<evidence type="ECO:0000256" key="11">
    <source>
        <dbReference type="RuleBase" id="RU000489"/>
    </source>
</evidence>